<evidence type="ECO:0000313" key="4">
    <source>
        <dbReference type="EMBL" id="CAH0718740.1"/>
    </source>
</evidence>
<comment type="similarity">
    <text evidence="1">Belongs to the sulfotransferase 1 family.</text>
</comment>
<keyword evidence="5" id="KW-1185">Reference proteome</keyword>
<feature type="non-terminal residue" evidence="4">
    <location>
        <position position="342"/>
    </location>
</feature>
<dbReference type="InterPro" id="IPR027417">
    <property type="entry name" value="P-loop_NTPase"/>
</dbReference>
<dbReference type="OrthoDB" id="205623at2759"/>
<dbReference type="Pfam" id="PF00685">
    <property type="entry name" value="Sulfotransfer_1"/>
    <property type="match status" value="1"/>
</dbReference>
<sequence length="342" mass="40541">MAKEYEEFPYEIQDVEPELAEELMKHSTEKTGFVRVGPKGYFFPTKFKEFAPSLYNMEVREDDIFVVTFPRSGTTWTQELVWLLQNNLDFEKAINTSLPTRFPFVEHTMLIHPEFEKRMYEKYKDDKEKLEIAVAIHQSGIKKVADMPSPRFIKSHLPLSLLPPYLLDKTKVVYVTRDPRDVVVSLHHFYRSNTIVGAPDDFKEFWKYFIKGQVYFAPILEHVKEAWNMRHHPNMLFIFYEELLQDLPAMIQKIASFLGKHYTEAQVEQLCDYVSFDKFKRNQAVNLSMISKVEIFNDPNSFMRKGVAGDWINYFDQQMKEETTKWLEDNLKDTDLVYPSYT</sequence>
<dbReference type="InterPro" id="IPR000863">
    <property type="entry name" value="Sulfotransferase_dom"/>
</dbReference>
<protein>
    <recommendedName>
        <fullName evidence="3">Sulfotransferase domain-containing protein</fullName>
    </recommendedName>
</protein>
<gene>
    <name evidence="4" type="ORF">BINO364_LOCUS5173</name>
</gene>
<proteinExistence type="inferred from homology"/>
<dbReference type="Proteomes" id="UP000838878">
    <property type="component" value="Chromosome 13"/>
</dbReference>
<dbReference type="GO" id="GO:0008146">
    <property type="term" value="F:sulfotransferase activity"/>
    <property type="evidence" value="ECO:0007669"/>
    <property type="project" value="InterPro"/>
</dbReference>
<evidence type="ECO:0000259" key="3">
    <source>
        <dbReference type="Pfam" id="PF00685"/>
    </source>
</evidence>
<keyword evidence="2" id="KW-0808">Transferase</keyword>
<dbReference type="EMBL" id="OV170233">
    <property type="protein sequence ID" value="CAH0718740.1"/>
    <property type="molecule type" value="Genomic_DNA"/>
</dbReference>
<name>A0A8J9Y9Z1_9NEOP</name>
<dbReference type="PANTHER" id="PTHR11783">
    <property type="entry name" value="SULFOTRANSFERASE SULT"/>
    <property type="match status" value="1"/>
</dbReference>
<dbReference type="Gene3D" id="3.40.50.300">
    <property type="entry name" value="P-loop containing nucleotide triphosphate hydrolases"/>
    <property type="match status" value="1"/>
</dbReference>
<evidence type="ECO:0000256" key="1">
    <source>
        <dbReference type="ARBA" id="ARBA00005771"/>
    </source>
</evidence>
<dbReference type="AlphaFoldDB" id="A0A8J9Y9Z1"/>
<organism evidence="4 5">
    <name type="scientific">Brenthis ino</name>
    <name type="common">lesser marbled fritillary</name>
    <dbReference type="NCBI Taxonomy" id="405034"/>
    <lineage>
        <taxon>Eukaryota</taxon>
        <taxon>Metazoa</taxon>
        <taxon>Ecdysozoa</taxon>
        <taxon>Arthropoda</taxon>
        <taxon>Hexapoda</taxon>
        <taxon>Insecta</taxon>
        <taxon>Pterygota</taxon>
        <taxon>Neoptera</taxon>
        <taxon>Endopterygota</taxon>
        <taxon>Lepidoptera</taxon>
        <taxon>Glossata</taxon>
        <taxon>Ditrysia</taxon>
        <taxon>Papilionoidea</taxon>
        <taxon>Nymphalidae</taxon>
        <taxon>Heliconiinae</taxon>
        <taxon>Argynnini</taxon>
        <taxon>Brenthis</taxon>
    </lineage>
</organism>
<accession>A0A8J9Y9Z1</accession>
<feature type="domain" description="Sulfotransferase" evidence="3">
    <location>
        <begin position="62"/>
        <end position="334"/>
    </location>
</feature>
<reference evidence="4" key="1">
    <citation type="submission" date="2021-12" db="EMBL/GenBank/DDBJ databases">
        <authorList>
            <person name="Martin H S."/>
        </authorList>
    </citation>
    <scope>NUCLEOTIDE SEQUENCE</scope>
</reference>
<dbReference type="SUPFAM" id="SSF52540">
    <property type="entry name" value="P-loop containing nucleoside triphosphate hydrolases"/>
    <property type="match status" value="1"/>
</dbReference>
<evidence type="ECO:0000313" key="5">
    <source>
        <dbReference type="Proteomes" id="UP000838878"/>
    </source>
</evidence>
<evidence type="ECO:0000256" key="2">
    <source>
        <dbReference type="ARBA" id="ARBA00022679"/>
    </source>
</evidence>